<organism evidence="2 3">
    <name type="scientific">Pseudomonas fluorescens</name>
    <dbReference type="NCBI Taxonomy" id="294"/>
    <lineage>
        <taxon>Bacteria</taxon>
        <taxon>Pseudomonadati</taxon>
        <taxon>Pseudomonadota</taxon>
        <taxon>Gammaproteobacteria</taxon>
        <taxon>Pseudomonadales</taxon>
        <taxon>Pseudomonadaceae</taxon>
        <taxon>Pseudomonas</taxon>
    </lineage>
</organism>
<accession>A0A5E6XNT0</accession>
<dbReference type="InterPro" id="IPR024467">
    <property type="entry name" value="Xre/MbcA/ParS-like_toxin-bd"/>
</dbReference>
<evidence type="ECO:0000313" key="2">
    <source>
        <dbReference type="EMBL" id="VVP25527.1"/>
    </source>
</evidence>
<feature type="domain" description="Antitoxin Xre/MbcA/ParS-like toxin-binding" evidence="1">
    <location>
        <begin position="8"/>
        <end position="47"/>
    </location>
</feature>
<dbReference type="AlphaFoldDB" id="A0A5E6XNT0"/>
<protein>
    <recommendedName>
        <fullName evidence="1">Antitoxin Xre/MbcA/ParS-like toxin-binding domain-containing protein</fullName>
    </recommendedName>
</protein>
<evidence type="ECO:0000259" key="1">
    <source>
        <dbReference type="Pfam" id="PF09722"/>
    </source>
</evidence>
<dbReference type="EMBL" id="CABVII010000019">
    <property type="protein sequence ID" value="VVP25527.1"/>
    <property type="molecule type" value="Genomic_DNA"/>
</dbReference>
<evidence type="ECO:0000313" key="3">
    <source>
        <dbReference type="Proteomes" id="UP000385207"/>
    </source>
</evidence>
<dbReference type="OrthoDB" id="5918037at2"/>
<name>A0A5E6XNT0_PSEFL</name>
<gene>
    <name evidence="2" type="ORF">PS862_04081</name>
</gene>
<proteinExistence type="predicted"/>
<reference evidence="2 3" key="1">
    <citation type="submission" date="2019-09" db="EMBL/GenBank/DDBJ databases">
        <authorList>
            <person name="Chandra G."/>
            <person name="Truman W A."/>
        </authorList>
    </citation>
    <scope>NUCLEOTIDE SEQUENCE [LARGE SCALE GENOMIC DNA]</scope>
    <source>
        <strain evidence="2">PS862</strain>
    </source>
</reference>
<dbReference type="Proteomes" id="UP000385207">
    <property type="component" value="Unassembled WGS sequence"/>
</dbReference>
<dbReference type="Pfam" id="PF09722">
    <property type="entry name" value="Xre_MbcA_ParS_C"/>
    <property type="match status" value="1"/>
</dbReference>
<sequence length="70" mass="7672">MELAIPVRGSRAAAHKWMEQPNPCLDGESPIELAETVEGAKRVLEYIRSWIAQRIQPSAPDVGVSSAIDE</sequence>